<evidence type="ECO:0000313" key="2">
    <source>
        <dbReference type="EMBL" id="SFV24881.1"/>
    </source>
</evidence>
<dbReference type="OrthoDB" id="4948301at2"/>
<dbReference type="Proteomes" id="UP000198881">
    <property type="component" value="Unassembled WGS sequence"/>
</dbReference>
<proteinExistence type="predicted"/>
<sequence length="93" mass="10404">MTLDTTQILEQARKLTAKRMQAAEAIATAVTTRVEAERQLKAALEAERKAFTDAEKNGWTKTELNQLRPTKRRTKKTTTTEQPGTEPATSSEQ</sequence>
<dbReference type="RefSeq" id="WP_143109516.1">
    <property type="nucleotide sequence ID" value="NZ_FPCG01000015.1"/>
</dbReference>
<feature type="compositionally biased region" description="Polar residues" evidence="1">
    <location>
        <begin position="59"/>
        <end position="68"/>
    </location>
</feature>
<keyword evidence="3" id="KW-1185">Reference proteome</keyword>
<dbReference type="AlphaFoldDB" id="A0A1I7MSK1"/>
<gene>
    <name evidence="2" type="ORF">SAMN04487966_1158</name>
</gene>
<evidence type="ECO:0000256" key="1">
    <source>
        <dbReference type="SAM" id="MobiDB-lite"/>
    </source>
</evidence>
<organism evidence="2 3">
    <name type="scientific">Micrococcus terreus</name>
    <dbReference type="NCBI Taxonomy" id="574650"/>
    <lineage>
        <taxon>Bacteria</taxon>
        <taxon>Bacillati</taxon>
        <taxon>Actinomycetota</taxon>
        <taxon>Actinomycetes</taxon>
        <taxon>Micrococcales</taxon>
        <taxon>Micrococcaceae</taxon>
        <taxon>Micrococcus</taxon>
    </lineage>
</organism>
<dbReference type="STRING" id="574650.SAMN04487966_1158"/>
<reference evidence="2 3" key="1">
    <citation type="submission" date="2016-10" db="EMBL/GenBank/DDBJ databases">
        <authorList>
            <person name="de Groot N.N."/>
        </authorList>
    </citation>
    <scope>NUCLEOTIDE SEQUENCE [LARGE SCALE GENOMIC DNA]</scope>
    <source>
        <strain evidence="2 3">CGMCC 1.7054</strain>
    </source>
</reference>
<evidence type="ECO:0000313" key="3">
    <source>
        <dbReference type="Proteomes" id="UP000198881"/>
    </source>
</evidence>
<feature type="compositionally biased region" description="Polar residues" evidence="1">
    <location>
        <begin position="81"/>
        <end position="93"/>
    </location>
</feature>
<feature type="region of interest" description="Disordered" evidence="1">
    <location>
        <begin position="53"/>
        <end position="93"/>
    </location>
</feature>
<protein>
    <submittedName>
        <fullName evidence="2">Uncharacterized protein</fullName>
    </submittedName>
</protein>
<accession>A0A1I7MSK1</accession>
<name>A0A1I7MSK1_9MICC</name>
<dbReference type="EMBL" id="FPCG01000015">
    <property type="protein sequence ID" value="SFV24881.1"/>
    <property type="molecule type" value="Genomic_DNA"/>
</dbReference>